<protein>
    <submittedName>
        <fullName evidence="1">HD domain-containing protein</fullName>
    </submittedName>
</protein>
<dbReference type="OrthoDB" id="9802385at2"/>
<evidence type="ECO:0000313" key="1">
    <source>
        <dbReference type="EMBL" id="SKA67518.1"/>
    </source>
</evidence>
<reference evidence="1 2" key="1">
    <citation type="submission" date="2017-02" db="EMBL/GenBank/DDBJ databases">
        <authorList>
            <person name="Peterson S.W."/>
        </authorList>
    </citation>
    <scope>NUCLEOTIDE SEQUENCE [LARGE SCALE GENOMIC DNA]</scope>
    <source>
        <strain evidence="1 2">ATCC 49788</strain>
    </source>
</reference>
<dbReference type="Proteomes" id="UP000190460">
    <property type="component" value="Unassembled WGS sequence"/>
</dbReference>
<gene>
    <name evidence="1" type="ORF">SAMN02745130_00048</name>
</gene>
<dbReference type="RefSeq" id="WP_078920571.1">
    <property type="nucleotide sequence ID" value="NZ_FUYB01000001.1"/>
</dbReference>
<keyword evidence="2" id="KW-1185">Reference proteome</keyword>
<dbReference type="SUPFAM" id="SSF109604">
    <property type="entry name" value="HD-domain/PDEase-like"/>
    <property type="match status" value="1"/>
</dbReference>
<dbReference type="PANTHER" id="PTHR46246:SF1">
    <property type="entry name" value="GUANOSINE-3',5'-BIS(DIPHOSPHATE) 3'-PYROPHOSPHOHYDROLASE MESH1"/>
    <property type="match status" value="1"/>
</dbReference>
<organism evidence="1 2">
    <name type="scientific">Thiothrix eikelboomii</name>
    <dbReference type="NCBI Taxonomy" id="92487"/>
    <lineage>
        <taxon>Bacteria</taxon>
        <taxon>Pseudomonadati</taxon>
        <taxon>Pseudomonadota</taxon>
        <taxon>Gammaproteobacteria</taxon>
        <taxon>Thiotrichales</taxon>
        <taxon>Thiotrichaceae</taxon>
        <taxon>Thiothrix</taxon>
    </lineage>
</organism>
<evidence type="ECO:0000313" key="2">
    <source>
        <dbReference type="Proteomes" id="UP000190460"/>
    </source>
</evidence>
<dbReference type="AlphaFoldDB" id="A0A1T4VRN0"/>
<dbReference type="EMBL" id="FUYB01000001">
    <property type="protein sequence ID" value="SKA67518.1"/>
    <property type="molecule type" value="Genomic_DNA"/>
</dbReference>
<dbReference type="Gene3D" id="1.10.3210.10">
    <property type="entry name" value="Hypothetical protein af1432"/>
    <property type="match status" value="1"/>
</dbReference>
<accession>A0A1T4VRN0</accession>
<name>A0A1T4VRN0_9GAMM</name>
<sequence>MPNLWSQDLFTKAWEYAAVAHHGQTYSTPVEGLRMDYLAHVGAVAMELMHGLVTEQQGLEFDYALQCALLHDVLEDTPRTYPELVAEFGQKIADGVAALSKNPDLPRTEQMLDSLQRIQQQPKEVWVVKLADRINNLSAPPAHWTYERKLAYQAEAQVIYDHLHSAHALLAQRLSQKIANYSQYLTA</sequence>
<dbReference type="STRING" id="92487.SAMN02745130_00048"/>
<dbReference type="Pfam" id="PF13328">
    <property type="entry name" value="HD_4"/>
    <property type="match status" value="1"/>
</dbReference>
<dbReference type="GO" id="GO:0008893">
    <property type="term" value="F:guanosine-3',5'-bis(diphosphate) 3'-diphosphatase activity"/>
    <property type="evidence" value="ECO:0007669"/>
    <property type="project" value="TreeGrafter"/>
</dbReference>
<proteinExistence type="predicted"/>
<dbReference type="InterPro" id="IPR052194">
    <property type="entry name" value="MESH1"/>
</dbReference>
<dbReference type="PANTHER" id="PTHR46246">
    <property type="entry name" value="GUANOSINE-3',5'-BIS(DIPHOSPHATE) 3'-PYROPHOSPHOHYDROLASE MESH1"/>
    <property type="match status" value="1"/>
</dbReference>